<evidence type="ECO:0000313" key="1">
    <source>
        <dbReference type="EMBL" id="RCK20549.1"/>
    </source>
</evidence>
<reference evidence="1 2" key="1">
    <citation type="submission" date="2014-07" db="EMBL/GenBank/DDBJ databases">
        <title>Draft genome sequence of Thalassospira profundimaris R8-17.</title>
        <authorList>
            <person name="Lai Q."/>
            <person name="Shao Z."/>
        </authorList>
    </citation>
    <scope>NUCLEOTIDE SEQUENCE [LARGE SCALE GENOMIC DNA]</scope>
    <source>
        <strain evidence="1 2">R8-17</strain>
    </source>
</reference>
<dbReference type="AlphaFoldDB" id="A0A367V678"/>
<accession>A0A367V678</accession>
<dbReference type="EMBL" id="JPWB01000007">
    <property type="protein sequence ID" value="RCK20549.1"/>
    <property type="molecule type" value="Genomic_DNA"/>
</dbReference>
<dbReference type="Proteomes" id="UP000253061">
    <property type="component" value="Unassembled WGS sequence"/>
</dbReference>
<evidence type="ECO:0000313" key="2">
    <source>
        <dbReference type="Proteomes" id="UP000253061"/>
    </source>
</evidence>
<gene>
    <name evidence="1" type="ORF">TH6_15945</name>
</gene>
<sequence>MIGSNGKGLDGHRCAFIPKQKIKIERLVAYSVEPANAQLTQISKFSKQNGRSKTGLIQTLHLLNTYVGFIAVNKVNWGIRMVISPYRTILPFKQ</sequence>
<comment type="caution">
    <text evidence="1">The sequence shown here is derived from an EMBL/GenBank/DDBJ whole genome shotgun (WGS) entry which is preliminary data.</text>
</comment>
<proteinExistence type="predicted"/>
<organism evidence="1 2">
    <name type="scientific">Thalassospira profundimaris</name>
    <dbReference type="NCBI Taxonomy" id="502049"/>
    <lineage>
        <taxon>Bacteria</taxon>
        <taxon>Pseudomonadati</taxon>
        <taxon>Pseudomonadota</taxon>
        <taxon>Alphaproteobacteria</taxon>
        <taxon>Rhodospirillales</taxon>
        <taxon>Thalassospiraceae</taxon>
        <taxon>Thalassospira</taxon>
    </lineage>
</organism>
<protein>
    <submittedName>
        <fullName evidence="1">Uncharacterized protein</fullName>
    </submittedName>
</protein>
<name>A0A367V678_9PROT</name>